<keyword evidence="5" id="KW-0808">Transferase</keyword>
<evidence type="ECO:0000256" key="1">
    <source>
        <dbReference type="ARBA" id="ARBA00006464"/>
    </source>
</evidence>
<dbReference type="AlphaFoldDB" id="A0A414URA4"/>
<comment type="similarity">
    <text evidence="1">Belongs to the bacterial sugar transferase family.</text>
</comment>
<dbReference type="PANTHER" id="PTHR30576:SF10">
    <property type="entry name" value="SLL5057 PROTEIN"/>
    <property type="match status" value="1"/>
</dbReference>
<evidence type="ECO:0000313" key="5">
    <source>
        <dbReference type="EMBL" id="RHG79090.1"/>
    </source>
</evidence>
<proteinExistence type="inferred from homology"/>
<comment type="caution">
    <text evidence="5">The sequence shown here is derived from an EMBL/GenBank/DDBJ whole genome shotgun (WGS) entry which is preliminary data.</text>
</comment>
<dbReference type="RefSeq" id="WP_118208123.1">
    <property type="nucleotide sequence ID" value="NZ_QRIP01000044.1"/>
</dbReference>
<keyword evidence="2" id="KW-0812">Transmembrane</keyword>
<name>A0A414URA4_MEDGN</name>
<evidence type="ECO:0000313" key="6">
    <source>
        <dbReference type="Proteomes" id="UP000283981"/>
    </source>
</evidence>
<dbReference type="Proteomes" id="UP000283981">
    <property type="component" value="Unassembled WGS sequence"/>
</dbReference>
<dbReference type="Pfam" id="PF13477">
    <property type="entry name" value="Glyco_trans_4_2"/>
    <property type="match status" value="1"/>
</dbReference>
<reference evidence="5 6" key="1">
    <citation type="submission" date="2018-08" db="EMBL/GenBank/DDBJ databases">
        <title>A genome reference for cultivated species of the human gut microbiota.</title>
        <authorList>
            <person name="Zou Y."/>
            <person name="Xue W."/>
            <person name="Luo G."/>
        </authorList>
    </citation>
    <scope>NUCLEOTIDE SEQUENCE [LARGE SCALE GENOMIC DNA]</scope>
    <source>
        <strain evidence="5 6">AM21-18</strain>
    </source>
</reference>
<gene>
    <name evidence="5" type="ORF">DW243_16790</name>
</gene>
<sequence length="663" mass="74221">MTIDKKKIGKFIGVSAAVLGTAFVSASVVAKKKKAESNFENEPEQQNPLEGKKVVFVKDENDKENADGVRGHLEAVGNSDYKETFYTKYVKRGMDVVLSFGALVALSPVLGGIALAIKIEDPGPVLFTQKRMGQNKKYFKIHKFRSMKMNTPHDVPTHMLENPEQYITKVGKFIRAHSLDELPQIWDIFAGNMSIIGPRPGLWNQDVLTAERDKYGANDVKPGLTGWAQINGRDELEISEKAKLDGEYVKNMGPVMDAKVFLGSLHVFGKDNSVVEGGTGEMKKQDKKRVAVLSSHTPSLFWFRMDMMKRFQECGYEVFALGDQDESEWKDKFAEQGVTYKQIKVERNGVNPVHDLATLTSIKKVLAEIKPEKLFTFQAKTIIYGGIAASLLGIKEVYPLVAGMGSVFLKDDIKTKVIRQIMIAEYKTAMRNSPTVFFQNHDDEKIFKDNHIVTKQNVVLIPGSGVNCQKFTVTEMPETFGFLCISRLIRDKGVYEYLEACKKIKEKYPEIRCLLVGPYDTNPSALKPEELKPFIDDGIIEYFGEQEDVRPYLEQCTVFVLPSYREGTPKTNLEAMASGRAIITTDAPGCRETVVDGENGYLVPVKNVDCIVEKMEYLINNPDVAVSMGLKGRAKAESTFDVEIVNQKICDAMGMSLEHVMVE</sequence>
<dbReference type="Pfam" id="PF02397">
    <property type="entry name" value="Bac_transf"/>
    <property type="match status" value="1"/>
</dbReference>
<dbReference type="GO" id="GO:0016780">
    <property type="term" value="F:phosphotransferase activity, for other substituted phosphate groups"/>
    <property type="evidence" value="ECO:0007669"/>
    <property type="project" value="TreeGrafter"/>
</dbReference>
<feature type="domain" description="Bacterial sugar transferase" evidence="3">
    <location>
        <begin position="91"/>
        <end position="265"/>
    </location>
</feature>
<dbReference type="InterPro" id="IPR028098">
    <property type="entry name" value="Glyco_trans_4-like_N"/>
</dbReference>
<organism evidence="5 6">
    <name type="scientific">Mediterraneibacter gnavus</name>
    <name type="common">Ruminococcus gnavus</name>
    <dbReference type="NCBI Taxonomy" id="33038"/>
    <lineage>
        <taxon>Bacteria</taxon>
        <taxon>Bacillati</taxon>
        <taxon>Bacillota</taxon>
        <taxon>Clostridia</taxon>
        <taxon>Lachnospirales</taxon>
        <taxon>Lachnospiraceae</taxon>
        <taxon>Mediterraneibacter</taxon>
    </lineage>
</organism>
<accession>A0A414URA4</accession>
<protein>
    <submittedName>
        <fullName evidence="5">Glycosyltransferase</fullName>
    </submittedName>
</protein>
<dbReference type="PANTHER" id="PTHR30576">
    <property type="entry name" value="COLANIC BIOSYNTHESIS UDP-GLUCOSE LIPID CARRIER TRANSFERASE"/>
    <property type="match status" value="1"/>
</dbReference>
<keyword evidence="2" id="KW-1133">Transmembrane helix</keyword>
<dbReference type="SUPFAM" id="SSF53756">
    <property type="entry name" value="UDP-Glycosyltransferase/glycogen phosphorylase"/>
    <property type="match status" value="1"/>
</dbReference>
<evidence type="ECO:0000259" key="3">
    <source>
        <dbReference type="Pfam" id="PF02397"/>
    </source>
</evidence>
<dbReference type="Pfam" id="PF13692">
    <property type="entry name" value="Glyco_trans_1_4"/>
    <property type="match status" value="1"/>
</dbReference>
<dbReference type="InterPro" id="IPR003362">
    <property type="entry name" value="Bact_transf"/>
</dbReference>
<feature type="domain" description="Glycosyltransferase subfamily 4-like N-terminal" evidence="4">
    <location>
        <begin position="293"/>
        <end position="440"/>
    </location>
</feature>
<evidence type="ECO:0000259" key="4">
    <source>
        <dbReference type="Pfam" id="PF13477"/>
    </source>
</evidence>
<keyword evidence="2" id="KW-0472">Membrane</keyword>
<dbReference type="EMBL" id="QRIS01000044">
    <property type="protein sequence ID" value="RHG79090.1"/>
    <property type="molecule type" value="Genomic_DNA"/>
</dbReference>
<dbReference type="Gene3D" id="3.40.50.2000">
    <property type="entry name" value="Glycogen Phosphorylase B"/>
    <property type="match status" value="2"/>
</dbReference>
<feature type="transmembrane region" description="Helical" evidence="2">
    <location>
        <begin position="96"/>
        <end position="117"/>
    </location>
</feature>
<evidence type="ECO:0000256" key="2">
    <source>
        <dbReference type="SAM" id="Phobius"/>
    </source>
</evidence>
<dbReference type="CDD" id="cd03808">
    <property type="entry name" value="GT4_CapM-like"/>
    <property type="match status" value="1"/>
</dbReference>